<dbReference type="Pfam" id="PF13692">
    <property type="entry name" value="Glyco_trans_1_4"/>
    <property type="match status" value="1"/>
</dbReference>
<dbReference type="CDD" id="cd03801">
    <property type="entry name" value="GT4_PimA-like"/>
    <property type="match status" value="1"/>
</dbReference>
<proteinExistence type="predicted"/>
<dbReference type="RefSeq" id="WP_186905894.1">
    <property type="nucleotide sequence ID" value="NZ_JACOOG010000001.1"/>
</dbReference>
<protein>
    <submittedName>
        <fullName evidence="1">Glycosyltransferase family 4 protein</fullName>
    </submittedName>
</protein>
<comment type="caution">
    <text evidence="1">The sequence shown here is derived from an EMBL/GenBank/DDBJ whole genome shotgun (WGS) entry which is preliminary data.</text>
</comment>
<dbReference type="SUPFAM" id="SSF53756">
    <property type="entry name" value="UDP-Glycosyltransferase/glycogen phosphorylase"/>
    <property type="match status" value="1"/>
</dbReference>
<dbReference type="Gene3D" id="3.40.50.2000">
    <property type="entry name" value="Glycogen Phosphorylase B"/>
    <property type="match status" value="2"/>
</dbReference>
<dbReference type="PANTHER" id="PTHR12526">
    <property type="entry name" value="GLYCOSYLTRANSFERASE"/>
    <property type="match status" value="1"/>
</dbReference>
<keyword evidence="2" id="KW-1185">Reference proteome</keyword>
<accession>A0ABR7C3P0</accession>
<reference evidence="1 2" key="1">
    <citation type="submission" date="2020-08" db="EMBL/GenBank/DDBJ databases">
        <title>Genome public.</title>
        <authorList>
            <person name="Liu C."/>
            <person name="Sun Q."/>
        </authorList>
    </citation>
    <scope>NUCLEOTIDE SEQUENCE [LARGE SCALE GENOMIC DNA]</scope>
    <source>
        <strain evidence="1 2">NSJ-21</strain>
    </source>
</reference>
<gene>
    <name evidence="1" type="ORF">H8S53_13380</name>
</gene>
<dbReference type="EMBL" id="JACOOG010000001">
    <property type="protein sequence ID" value="MBC5592213.1"/>
    <property type="molecule type" value="Genomic_DNA"/>
</dbReference>
<evidence type="ECO:0000313" key="1">
    <source>
        <dbReference type="EMBL" id="MBC5592213.1"/>
    </source>
</evidence>
<dbReference type="Proteomes" id="UP000600230">
    <property type="component" value="Unassembled WGS sequence"/>
</dbReference>
<name>A0ABR7C3P0_9BACE</name>
<evidence type="ECO:0000313" key="2">
    <source>
        <dbReference type="Proteomes" id="UP000600230"/>
    </source>
</evidence>
<organism evidence="1 2">
    <name type="scientific">Bacteroides parvus</name>
    <dbReference type="NCBI Taxonomy" id="2763025"/>
    <lineage>
        <taxon>Bacteria</taxon>
        <taxon>Pseudomonadati</taxon>
        <taxon>Bacteroidota</taxon>
        <taxon>Bacteroidia</taxon>
        <taxon>Bacteroidales</taxon>
        <taxon>Bacteroidaceae</taxon>
        <taxon>Bacteroides</taxon>
    </lineage>
</organism>
<sequence>MLKLLVVCEAVVEIYNKHYFNNGLDAMISNYSRITSNITCLNYGINVDVVTNNEVKGDNVKFAICKKTNSISSLWGNLKYNKTLIEKEVSENDACIVHMPSNLGRMAIKYALKYNKPYLTMVVGCAWDALWNHSFKGKLLAPYFYWSTRKAVAKADFAIYVTNNFLQNRYPTNARSLSCSDVDLLDVDELAYHLRVAKIHSQSSISFNLVTLGTVASPYKGQRYVISAIPEMIKRGIPVKYYIVGGGNQRTLQTLVKRLGVEEYVTFCGNIKHKDIFSLLDQMDVYVQPSLTEGLPRALIEAMSRGIPAIASNVGGIPELLNKDFLFSKGNVLQIAELVTKLYKDKSFLIRSAILGFETSKKYLKDSLYDKRLEFLDEFKEYVSIHLTNNRWKR</sequence>